<sequence length="549" mass="63041">MKIFLAIFYFFSSVILAQFGTQDSGGQILPEQAAYDVKFYELDFKIDPDKKFISGSTLIVAEVLSSIDCFVLHLDTVYNIKKVLINNEAKSLEHKNGLIKTTIGEMKPGDIIKAKIFYEGNPREAKMPPWDDGFVWKKTKDGSHWIGLACQGGGADIWFPCKDHPSDEPDSVSIKITAPDNLTCASNGKLISESANDDGTKTTHWFVSTPINNYNINITLAPFKLIEHTYTSITGEKFPVMFYVLPESYDTAKVFTLQFLDHLKFYEEYCGPYPFRADKYGIAETPYLGMEHQTIIAYGNGYKNNEFGFDWLHHHELSHEWWGNLITAKDWRDFWIHEGIGTYMQALYAEELHGKAGLHDYMKTINRFMNIKPVLLEGSIPASEAYHPDIYNKGAWFIHTLRYHLGDETFFKILRRWAYTNEEIERTTDGSQCRFVTTEDLIKQAEEISGIKLSWLFDVYLKNAKLPKLNAVLIEKDYENELNLEWITPDGSTFEMPVEVLVGDNLKKLNMKNGKGRITFPDMIIPKIDPDNWITKSEINIKTYSKKGF</sequence>
<evidence type="ECO:0000256" key="6">
    <source>
        <dbReference type="ARBA" id="ARBA00022801"/>
    </source>
</evidence>
<dbReference type="PANTHER" id="PTHR11533">
    <property type="entry name" value="PROTEASE M1 ZINC METALLOPROTEASE"/>
    <property type="match status" value="1"/>
</dbReference>
<dbReference type="Gene3D" id="2.60.40.1730">
    <property type="entry name" value="tricorn interacting facor f3 domain"/>
    <property type="match status" value="1"/>
</dbReference>
<dbReference type="GO" id="GO:0042277">
    <property type="term" value="F:peptide binding"/>
    <property type="evidence" value="ECO:0007669"/>
    <property type="project" value="TreeGrafter"/>
</dbReference>
<evidence type="ECO:0000259" key="9">
    <source>
        <dbReference type="Pfam" id="PF01433"/>
    </source>
</evidence>
<dbReference type="GO" id="GO:0005737">
    <property type="term" value="C:cytoplasm"/>
    <property type="evidence" value="ECO:0007669"/>
    <property type="project" value="TreeGrafter"/>
</dbReference>
<reference evidence="11" key="1">
    <citation type="journal article" date="2015" name="Proc. Natl. Acad. Sci. U.S.A.">
        <title>Networks of energetic and metabolic interactions define dynamics in microbial communities.</title>
        <authorList>
            <person name="Embree M."/>
            <person name="Liu J.K."/>
            <person name="Al-Bassam M.M."/>
            <person name="Zengler K."/>
        </authorList>
    </citation>
    <scope>NUCLEOTIDE SEQUENCE</scope>
</reference>
<keyword evidence="4" id="KW-0645">Protease</keyword>
<evidence type="ECO:0000256" key="7">
    <source>
        <dbReference type="ARBA" id="ARBA00022833"/>
    </source>
</evidence>
<dbReference type="Pfam" id="PF01433">
    <property type="entry name" value="Peptidase_M1"/>
    <property type="match status" value="1"/>
</dbReference>
<keyword evidence="3 11" id="KW-0031">Aminopeptidase</keyword>
<keyword evidence="8" id="KW-0482">Metalloprotease</keyword>
<keyword evidence="7" id="KW-0862">Zinc</keyword>
<dbReference type="InterPro" id="IPR042097">
    <property type="entry name" value="Aminopeptidase_N-like_N_sf"/>
</dbReference>
<dbReference type="InterPro" id="IPR045357">
    <property type="entry name" value="Aminopeptidase_N-like_N"/>
</dbReference>
<dbReference type="AlphaFoldDB" id="A0A0W8FZL4"/>
<comment type="similarity">
    <text evidence="2">Belongs to the peptidase M1 family.</text>
</comment>
<evidence type="ECO:0000256" key="1">
    <source>
        <dbReference type="ARBA" id="ARBA00001947"/>
    </source>
</evidence>
<accession>A0A0W8FZL4</accession>
<evidence type="ECO:0000256" key="4">
    <source>
        <dbReference type="ARBA" id="ARBA00022670"/>
    </source>
</evidence>
<dbReference type="CDD" id="cd09603">
    <property type="entry name" value="M1_APN_like"/>
    <property type="match status" value="1"/>
</dbReference>
<dbReference type="SUPFAM" id="SSF55486">
    <property type="entry name" value="Metalloproteases ('zincins'), catalytic domain"/>
    <property type="match status" value="1"/>
</dbReference>
<dbReference type="PRINTS" id="PR00756">
    <property type="entry name" value="ALADIPTASE"/>
</dbReference>
<dbReference type="InterPro" id="IPR014782">
    <property type="entry name" value="Peptidase_M1_dom"/>
</dbReference>
<protein>
    <submittedName>
        <fullName evidence="11">Aminopeptidase m1 family protein</fullName>
    </submittedName>
</protein>
<feature type="domain" description="Peptidase M1 membrane alanine aminopeptidase" evidence="9">
    <location>
        <begin position="314"/>
        <end position="458"/>
    </location>
</feature>
<dbReference type="InterPro" id="IPR027268">
    <property type="entry name" value="Peptidase_M4/M1_CTD_sf"/>
</dbReference>
<dbReference type="GO" id="GO:0016020">
    <property type="term" value="C:membrane"/>
    <property type="evidence" value="ECO:0007669"/>
    <property type="project" value="TreeGrafter"/>
</dbReference>
<evidence type="ECO:0000313" key="11">
    <source>
        <dbReference type="EMBL" id="KUG26336.1"/>
    </source>
</evidence>
<dbReference type="SUPFAM" id="SSF63737">
    <property type="entry name" value="Leukotriene A4 hydrolase N-terminal domain"/>
    <property type="match status" value="1"/>
</dbReference>
<evidence type="ECO:0000256" key="5">
    <source>
        <dbReference type="ARBA" id="ARBA00022723"/>
    </source>
</evidence>
<dbReference type="EMBL" id="LNQE01000483">
    <property type="protein sequence ID" value="KUG26336.1"/>
    <property type="molecule type" value="Genomic_DNA"/>
</dbReference>
<dbReference type="GO" id="GO:0043171">
    <property type="term" value="P:peptide catabolic process"/>
    <property type="evidence" value="ECO:0007669"/>
    <property type="project" value="TreeGrafter"/>
</dbReference>
<dbReference type="GO" id="GO:0005615">
    <property type="term" value="C:extracellular space"/>
    <property type="evidence" value="ECO:0007669"/>
    <property type="project" value="TreeGrafter"/>
</dbReference>
<comment type="caution">
    <text evidence="11">The sequence shown here is derived from an EMBL/GenBank/DDBJ whole genome shotgun (WGS) entry which is preliminary data.</text>
</comment>
<dbReference type="Gene3D" id="1.10.390.10">
    <property type="entry name" value="Neutral Protease Domain 2"/>
    <property type="match status" value="1"/>
</dbReference>
<dbReference type="GO" id="GO:0070006">
    <property type="term" value="F:metalloaminopeptidase activity"/>
    <property type="evidence" value="ECO:0007669"/>
    <property type="project" value="TreeGrafter"/>
</dbReference>
<dbReference type="GO" id="GO:0006508">
    <property type="term" value="P:proteolysis"/>
    <property type="evidence" value="ECO:0007669"/>
    <property type="project" value="UniProtKB-KW"/>
</dbReference>
<gene>
    <name evidence="11" type="ORF">ASZ90_003834</name>
</gene>
<dbReference type="InterPro" id="IPR001930">
    <property type="entry name" value="Peptidase_M1"/>
</dbReference>
<dbReference type="PANTHER" id="PTHR11533:SF174">
    <property type="entry name" value="PUROMYCIN-SENSITIVE AMINOPEPTIDASE-RELATED"/>
    <property type="match status" value="1"/>
</dbReference>
<evidence type="ECO:0000256" key="2">
    <source>
        <dbReference type="ARBA" id="ARBA00010136"/>
    </source>
</evidence>
<evidence type="ECO:0000256" key="8">
    <source>
        <dbReference type="ARBA" id="ARBA00023049"/>
    </source>
</evidence>
<dbReference type="Pfam" id="PF17900">
    <property type="entry name" value="Peptidase_M1_N"/>
    <property type="match status" value="1"/>
</dbReference>
<comment type="cofactor">
    <cofactor evidence="1">
        <name>Zn(2+)</name>
        <dbReference type="ChEBI" id="CHEBI:29105"/>
    </cofactor>
</comment>
<organism evidence="11">
    <name type="scientific">hydrocarbon metagenome</name>
    <dbReference type="NCBI Taxonomy" id="938273"/>
    <lineage>
        <taxon>unclassified sequences</taxon>
        <taxon>metagenomes</taxon>
        <taxon>ecological metagenomes</taxon>
    </lineage>
</organism>
<proteinExistence type="inferred from homology"/>
<name>A0A0W8FZL4_9ZZZZ</name>
<evidence type="ECO:0000259" key="10">
    <source>
        <dbReference type="Pfam" id="PF17900"/>
    </source>
</evidence>
<dbReference type="GO" id="GO:0008270">
    <property type="term" value="F:zinc ion binding"/>
    <property type="evidence" value="ECO:0007669"/>
    <property type="project" value="InterPro"/>
</dbReference>
<evidence type="ECO:0000256" key="3">
    <source>
        <dbReference type="ARBA" id="ARBA00022438"/>
    </source>
</evidence>
<keyword evidence="6" id="KW-0378">Hydrolase</keyword>
<keyword evidence="5" id="KW-0479">Metal-binding</keyword>
<feature type="domain" description="Aminopeptidase N-like N-terminal" evidence="10">
    <location>
        <begin position="39"/>
        <end position="210"/>
    </location>
</feature>
<dbReference type="InterPro" id="IPR050344">
    <property type="entry name" value="Peptidase_M1_aminopeptidases"/>
</dbReference>